<dbReference type="Proteomes" id="UP000284109">
    <property type="component" value="Unassembled WGS sequence"/>
</dbReference>
<dbReference type="InterPro" id="IPR046776">
    <property type="entry name" value="Pectate_lyase_5"/>
</dbReference>
<sequence length="901" mass="97323">MIDTKPKSVNTYWKTSIQKTQIVIAFLISSFFLAVGGHVGYAAAFSDANYDINNLVNFEQNILPTQSRSTNNHIERLGVTSTFAVDDSTIPWPTNNDFYLTDNPDGGKIAYVHNAKQLLHAIYGFGTDYKNIDIRSGTGTWGYSDITKIVLTKDIDIPNLANDPDITFATPSTGAGATVRSTGAINNVNHDPYMLNFSQINNYGSLTSPSAPHSGKYSGQDGGEWNLRIIHSSNKPDNLTTEISGKVQSTFTIDGQGHTWNLGNFSIFLRQDRAANITLNNMKIYGSNYFGPIRTANMTSVPTVLTYKDITYYGSQLLYSNSGVTVHFQGDCTGYALYSYIGPDGNVYNCEGTYGSYAQQLLEGQNINFDADCNFKGYTYGGHVLLVTGNVTVGDRANVELHPHYMHGGTSNNRDAESGVVSAGSIPIGLAVVGNQGDLTMQHNAQLNIIVDRKPLADSIPTADKGLILKDKNDTWYDSRMTDGFYATPLALSLSGRGNLQYVTNSNSVINITSDGAIGSNNLINLTGGQANIGEGEMNVEAKNLGNNNGATASLLSTSNAANIFVDRNGSFSMSAPKATSRVYLINSRGSCRINIYKPKKLHLERPNKSSVLLHGTGNVEMHGVKETALADNPDDPSGPDISIRDTQFQYLNLPFSSDRLQSSANGTTMSAQTSATNLVKLKQLLAQLSPNNNSSFPQFRVFDATAIDPGPVIATPLPAIDPQHRLIEGDVVDDNTARQPAIGARLHVTLTRTGSSTPIDLGDSGATVAELNPNKDSLDPGNIFATPAPTPTAVEPDEGLWFEHHHDSSGIATSDLTAKGNLLAQPWRYVTDSKVVTWDNTGHFQLDVDKLLAEYDKNNAANPIGTLVPNDKLQITVVNNFQASVVKTVKISSLYLNLND</sequence>
<organism evidence="2 3">
    <name type="scientific">Bombilactobacillus bombi</name>
    <dbReference type="NCBI Taxonomy" id="1303590"/>
    <lineage>
        <taxon>Bacteria</taxon>
        <taxon>Bacillati</taxon>
        <taxon>Bacillota</taxon>
        <taxon>Bacilli</taxon>
        <taxon>Lactobacillales</taxon>
        <taxon>Lactobacillaceae</taxon>
        <taxon>Bombilactobacillus</taxon>
    </lineage>
</organism>
<proteinExistence type="predicted"/>
<reference evidence="2 3" key="1">
    <citation type="submission" date="2018-07" db="EMBL/GenBank/DDBJ databases">
        <title>Genome sequences of six Lactobacillus spp. isolated from bumble bee guts.</title>
        <authorList>
            <person name="Motta E.V.S."/>
            <person name="Moran N.A."/>
        </authorList>
    </citation>
    <scope>NUCLEOTIDE SEQUENCE [LARGE SCALE GENOMIC DNA]</scope>
    <source>
        <strain evidence="2 3">BI-1.1</strain>
    </source>
</reference>
<dbReference type="AlphaFoldDB" id="A0A3R6VJS3"/>
<name>A0A3R6VJS3_9LACO</name>
<protein>
    <submittedName>
        <fullName evidence="2">Uncharacterized protein</fullName>
    </submittedName>
</protein>
<keyword evidence="1" id="KW-0812">Transmembrane</keyword>
<evidence type="ECO:0000313" key="2">
    <source>
        <dbReference type="EMBL" id="RHW50630.1"/>
    </source>
</evidence>
<feature type="transmembrane region" description="Helical" evidence="1">
    <location>
        <begin position="21"/>
        <end position="44"/>
    </location>
</feature>
<keyword evidence="1" id="KW-1133">Transmembrane helix</keyword>
<evidence type="ECO:0000256" key="1">
    <source>
        <dbReference type="SAM" id="Phobius"/>
    </source>
</evidence>
<evidence type="ECO:0000313" key="3">
    <source>
        <dbReference type="Proteomes" id="UP000284109"/>
    </source>
</evidence>
<dbReference type="OrthoDB" id="2250565at2"/>
<keyword evidence="3" id="KW-1185">Reference proteome</keyword>
<keyword evidence="1" id="KW-0472">Membrane</keyword>
<comment type="caution">
    <text evidence="2">The sequence shown here is derived from an EMBL/GenBank/DDBJ whole genome shotgun (WGS) entry which is preliminary data.</text>
</comment>
<feature type="non-terminal residue" evidence="2">
    <location>
        <position position="901"/>
    </location>
</feature>
<dbReference type="RefSeq" id="WP_147369774.1">
    <property type="nucleotide sequence ID" value="NZ_QOCR01000003.1"/>
</dbReference>
<dbReference type="Pfam" id="PF20585">
    <property type="entry name" value="Pectate_lyase_5"/>
    <property type="match status" value="1"/>
</dbReference>
<dbReference type="EMBL" id="QOCR01000003">
    <property type="protein sequence ID" value="RHW50630.1"/>
    <property type="molecule type" value="Genomic_DNA"/>
</dbReference>
<accession>A0A3R6VJS3</accession>
<gene>
    <name evidence="2" type="ORF">DS831_05040</name>
</gene>